<dbReference type="Proteomes" id="UP000189370">
    <property type="component" value="Unassembled WGS sequence"/>
</dbReference>
<name>A0A1S8AYR1_9EURY</name>
<reference evidence="3" key="1">
    <citation type="submission" date="2016-04" db="EMBL/GenBank/DDBJ databases">
        <authorList>
            <person name="Chen S.-C."/>
            <person name="Lai M.-C."/>
        </authorList>
    </citation>
    <scope>NUCLEOTIDE SEQUENCE [LARGE SCALE GENOMIC DNA]</scope>
    <source>
        <strain evidence="3">AB14</strain>
    </source>
</reference>
<protein>
    <submittedName>
        <fullName evidence="2">Uncharacterized protein</fullName>
    </submittedName>
</protein>
<comment type="caution">
    <text evidence="2">The sequence shown here is derived from an EMBL/GenBank/DDBJ whole genome shotgun (WGS) entry which is preliminary data.</text>
</comment>
<keyword evidence="3" id="KW-1185">Reference proteome</keyword>
<organism evidence="2 3">
    <name type="scientific">Natrinema saccharevitans</name>
    <dbReference type="NCBI Taxonomy" id="301967"/>
    <lineage>
        <taxon>Archaea</taxon>
        <taxon>Methanobacteriati</taxon>
        <taxon>Methanobacteriota</taxon>
        <taxon>Stenosarchaea group</taxon>
        <taxon>Halobacteria</taxon>
        <taxon>Halobacteriales</taxon>
        <taxon>Natrialbaceae</taxon>
        <taxon>Natrinema</taxon>
    </lineage>
</organism>
<evidence type="ECO:0000256" key="1">
    <source>
        <dbReference type="SAM" id="MobiDB-lite"/>
    </source>
</evidence>
<evidence type="ECO:0000313" key="2">
    <source>
        <dbReference type="EMBL" id="OLZ41504.1"/>
    </source>
</evidence>
<gene>
    <name evidence="2" type="ORF">A6E15_11145</name>
</gene>
<feature type="region of interest" description="Disordered" evidence="1">
    <location>
        <begin position="47"/>
        <end position="67"/>
    </location>
</feature>
<dbReference type="AlphaFoldDB" id="A0A1S8AYR1"/>
<feature type="compositionally biased region" description="Polar residues" evidence="1">
    <location>
        <begin position="54"/>
        <end position="67"/>
    </location>
</feature>
<evidence type="ECO:0000313" key="3">
    <source>
        <dbReference type="Proteomes" id="UP000189370"/>
    </source>
</evidence>
<proteinExistence type="predicted"/>
<sequence>MDRAEVVSHVDVGLTGGTDDGDVVEVRREIVEVEQSIRFPVVTSYSPIDPLEPTIQSRSPSSVVSTP</sequence>
<accession>A0A1S8AYR1</accession>
<dbReference type="EMBL" id="LWLN01000001">
    <property type="protein sequence ID" value="OLZ41504.1"/>
    <property type="molecule type" value="Genomic_DNA"/>
</dbReference>